<protein>
    <submittedName>
        <fullName evidence="1">Uncharacterized protein</fullName>
    </submittedName>
</protein>
<name>A0A6J5RV36_9CAUD</name>
<gene>
    <name evidence="1" type="ORF">UFOVP1313_12</name>
</gene>
<proteinExistence type="predicted"/>
<accession>A0A6J5RV36</accession>
<evidence type="ECO:0000313" key="1">
    <source>
        <dbReference type="EMBL" id="CAB4197431.1"/>
    </source>
</evidence>
<sequence length="181" mass="20136">MEDVQNKVGEAEVAKFKGDERISEPVVAAPSAGSLAGRMASRQEELARNSTEVFPLPGWEDMLGVELRVLSYSTIRKIGQRNEKVRDEVQQELNNIVDQLITATEGFVEVDGEKVTPIEESWVSLANKLPHAPDDMTARQAILFLVGDKRIHFLAADWMQWSRASAHDLDKEVGSDFDLTG</sequence>
<dbReference type="EMBL" id="LR797260">
    <property type="protein sequence ID" value="CAB4197431.1"/>
    <property type="molecule type" value="Genomic_DNA"/>
</dbReference>
<reference evidence="1" key="1">
    <citation type="submission" date="2020-05" db="EMBL/GenBank/DDBJ databases">
        <authorList>
            <person name="Chiriac C."/>
            <person name="Salcher M."/>
            <person name="Ghai R."/>
            <person name="Kavagutti S V."/>
        </authorList>
    </citation>
    <scope>NUCLEOTIDE SEQUENCE</scope>
</reference>
<organism evidence="1">
    <name type="scientific">uncultured Caudovirales phage</name>
    <dbReference type="NCBI Taxonomy" id="2100421"/>
    <lineage>
        <taxon>Viruses</taxon>
        <taxon>Duplodnaviria</taxon>
        <taxon>Heunggongvirae</taxon>
        <taxon>Uroviricota</taxon>
        <taxon>Caudoviricetes</taxon>
        <taxon>Peduoviridae</taxon>
        <taxon>Maltschvirus</taxon>
        <taxon>Maltschvirus maltsch</taxon>
    </lineage>
</organism>